<dbReference type="EMBL" id="QGGO01000039">
    <property type="protein sequence ID" value="PWK16998.1"/>
    <property type="molecule type" value="Genomic_DNA"/>
</dbReference>
<gene>
    <name evidence="1" type="ORF">LV89_04552</name>
</gene>
<dbReference type="AlphaFoldDB" id="A0A316DH80"/>
<feature type="non-terminal residue" evidence="1">
    <location>
        <position position="1"/>
    </location>
</feature>
<organism evidence="1 2">
    <name type="scientific">Arcicella aurantiaca</name>
    <dbReference type="NCBI Taxonomy" id="591202"/>
    <lineage>
        <taxon>Bacteria</taxon>
        <taxon>Pseudomonadati</taxon>
        <taxon>Bacteroidota</taxon>
        <taxon>Cytophagia</taxon>
        <taxon>Cytophagales</taxon>
        <taxon>Flectobacillaceae</taxon>
        <taxon>Arcicella</taxon>
    </lineage>
</organism>
<sequence>NLENTHLKSSEKIKKLIVFVSIAVGICTNIGKHHHKKVKKIRIKKHGYKSNSFFRKGLDILREGFRNINQGFIKIWDEFLNKFTRWIQIQLFHYQYVTKIIG</sequence>
<dbReference type="Proteomes" id="UP000245489">
    <property type="component" value="Unassembled WGS sequence"/>
</dbReference>
<reference evidence="1 2" key="1">
    <citation type="submission" date="2018-05" db="EMBL/GenBank/DDBJ databases">
        <title>Genomic Encyclopedia of Archaeal and Bacterial Type Strains, Phase II (KMG-II): from individual species to whole genera.</title>
        <authorList>
            <person name="Goeker M."/>
        </authorList>
    </citation>
    <scope>NUCLEOTIDE SEQUENCE [LARGE SCALE GENOMIC DNA]</scope>
    <source>
        <strain evidence="1 2">DSM 22214</strain>
    </source>
</reference>
<name>A0A316DH80_9BACT</name>
<accession>A0A316DH80</accession>
<protein>
    <submittedName>
        <fullName evidence="1">Uncharacterized protein</fullName>
    </submittedName>
</protein>
<proteinExistence type="predicted"/>
<evidence type="ECO:0000313" key="1">
    <source>
        <dbReference type="EMBL" id="PWK16998.1"/>
    </source>
</evidence>
<comment type="caution">
    <text evidence="1">The sequence shown here is derived from an EMBL/GenBank/DDBJ whole genome shotgun (WGS) entry which is preliminary data.</text>
</comment>
<evidence type="ECO:0000313" key="2">
    <source>
        <dbReference type="Proteomes" id="UP000245489"/>
    </source>
</evidence>
<keyword evidence="2" id="KW-1185">Reference proteome</keyword>